<keyword evidence="7 10" id="KW-1133">Transmembrane helix</keyword>
<dbReference type="Gene3D" id="3.30.1390.30">
    <property type="entry name" value="Penicillin-binding protein 2a, domain 3"/>
    <property type="match status" value="1"/>
</dbReference>
<dbReference type="SUPFAM" id="SSF56519">
    <property type="entry name" value="Penicillin binding protein dimerisation domain"/>
    <property type="match status" value="1"/>
</dbReference>
<evidence type="ECO:0008006" key="15">
    <source>
        <dbReference type="Google" id="ProtNLM"/>
    </source>
</evidence>
<protein>
    <recommendedName>
        <fullName evidence="15">Penicillin-binding protein 2</fullName>
    </recommendedName>
</protein>
<dbReference type="GO" id="GO:0009252">
    <property type="term" value="P:peptidoglycan biosynthetic process"/>
    <property type="evidence" value="ECO:0007669"/>
    <property type="project" value="UniProtKB-KW"/>
</dbReference>
<feature type="domain" description="Penicillin-binding protein dimerisation" evidence="12">
    <location>
        <begin position="70"/>
        <end position="225"/>
    </location>
</feature>
<dbReference type="Gene3D" id="3.90.1310.10">
    <property type="entry name" value="Penicillin-binding protein 2a (Domain 2)"/>
    <property type="match status" value="1"/>
</dbReference>
<dbReference type="PANTHER" id="PTHR30627">
    <property type="entry name" value="PEPTIDOGLYCAN D,D-TRANSPEPTIDASE"/>
    <property type="match status" value="1"/>
</dbReference>
<dbReference type="Proteomes" id="UP000228952">
    <property type="component" value="Unassembled WGS sequence"/>
</dbReference>
<dbReference type="Pfam" id="PF03717">
    <property type="entry name" value="PBP_dimer"/>
    <property type="match status" value="1"/>
</dbReference>
<dbReference type="GO" id="GO:0005886">
    <property type="term" value="C:plasma membrane"/>
    <property type="evidence" value="ECO:0007669"/>
    <property type="project" value="UniProtKB-SubCell"/>
</dbReference>
<dbReference type="InterPro" id="IPR050515">
    <property type="entry name" value="Beta-lactam/transpept"/>
</dbReference>
<proteinExistence type="predicted"/>
<dbReference type="Pfam" id="PF00905">
    <property type="entry name" value="Transpeptidase"/>
    <property type="match status" value="1"/>
</dbReference>
<evidence type="ECO:0000259" key="12">
    <source>
        <dbReference type="Pfam" id="PF03717"/>
    </source>
</evidence>
<keyword evidence="6" id="KW-0573">Peptidoglycan synthesis</keyword>
<evidence type="ECO:0000256" key="3">
    <source>
        <dbReference type="ARBA" id="ARBA00022475"/>
    </source>
</evidence>
<sequence>MKRINVIEIANATKKVPESSQSQLIGISILFILFLLSFLFLIFSGFSLTILKGQEYAALAETNSVGKVPIFGERGMIIDRNGKALVENLKTYDVFIDPNSSSEENILALFPDHKEKIHSIFANPAKITTLLIHNVAKDLVISLKDKKPAGIELRHSYVRNYLNPLPFAHLLGYTGIASEDDLSENKSLVANQIVGKTGIEYQYDTKLQGEIRYETYEKDAFGTQLSILSDTPPATGDLLTLTIDKKYQERMYSVIKKTVDVRKARGGSGVLLDVNTGEVLALVSYPTFNPNDFVSGIPYSTYDKLIKSPQTPLLNRPIGSQEPPGSTFKTIVATAALETGAINTSTVFVATGVIKLAGGLPFQDYMKHYYGPLTITDALMVSSNIFFCRTAIRLGIDRLIPYAEAYGIGRKTGIDLPGEMPGRVPSPENKIWLAKNGATWLDPVWYPEGDTCNSAIGQGIALATPIQMATIAAAIANGGTEYQPHVVKTTTTASGKVTSKAPVVVAIGIANDSTLQIIREGMRLSVAGPRGVISSLKYVPIKVAAKTGTAEFGIKDKYGYSTTHAWVIGFYPYNEPKYAFAVLIEGGGSSSVASFAMRDFLNAIY</sequence>
<evidence type="ECO:0000256" key="9">
    <source>
        <dbReference type="ARBA" id="ARBA00023316"/>
    </source>
</evidence>
<keyword evidence="4 10" id="KW-0812">Transmembrane</keyword>
<comment type="subcellular location">
    <subcellularLocation>
        <location evidence="2">Cell membrane</location>
    </subcellularLocation>
    <subcellularLocation>
        <location evidence="1">Membrane</location>
        <topology evidence="1">Single-pass membrane protein</topology>
    </subcellularLocation>
</comment>
<accession>A0A2M7W1M4</accession>
<dbReference type="InterPro" id="IPR005311">
    <property type="entry name" value="PBP_dimer"/>
</dbReference>
<evidence type="ECO:0000256" key="8">
    <source>
        <dbReference type="ARBA" id="ARBA00023136"/>
    </source>
</evidence>
<feature type="domain" description="Penicillin-binding protein transpeptidase" evidence="11">
    <location>
        <begin position="267"/>
        <end position="593"/>
    </location>
</feature>
<keyword evidence="3" id="KW-1003">Cell membrane</keyword>
<evidence type="ECO:0000256" key="4">
    <source>
        <dbReference type="ARBA" id="ARBA00022692"/>
    </source>
</evidence>
<dbReference type="AlphaFoldDB" id="A0A2M7W1M4"/>
<comment type="caution">
    <text evidence="13">The sequence shown here is derived from an EMBL/GenBank/DDBJ whole genome shotgun (WGS) entry which is preliminary data.</text>
</comment>
<evidence type="ECO:0000256" key="6">
    <source>
        <dbReference type="ARBA" id="ARBA00022984"/>
    </source>
</evidence>
<keyword evidence="9" id="KW-0961">Cell wall biogenesis/degradation</keyword>
<dbReference type="InterPro" id="IPR036138">
    <property type="entry name" value="PBP_dimer_sf"/>
</dbReference>
<gene>
    <name evidence="13" type="ORF">COX64_03065</name>
</gene>
<keyword evidence="5" id="KW-0133">Cell shape</keyword>
<dbReference type="GO" id="GO:0071972">
    <property type="term" value="F:peptidoglycan L,D-transpeptidase activity"/>
    <property type="evidence" value="ECO:0007669"/>
    <property type="project" value="TreeGrafter"/>
</dbReference>
<keyword evidence="8 10" id="KW-0472">Membrane</keyword>
<evidence type="ECO:0000259" key="11">
    <source>
        <dbReference type="Pfam" id="PF00905"/>
    </source>
</evidence>
<evidence type="ECO:0000256" key="5">
    <source>
        <dbReference type="ARBA" id="ARBA00022960"/>
    </source>
</evidence>
<dbReference type="InterPro" id="IPR001460">
    <property type="entry name" value="PCN-bd_Tpept"/>
</dbReference>
<evidence type="ECO:0000313" key="13">
    <source>
        <dbReference type="EMBL" id="PJA13661.1"/>
    </source>
</evidence>
<dbReference type="EMBL" id="PFQB01000078">
    <property type="protein sequence ID" value="PJA13661.1"/>
    <property type="molecule type" value="Genomic_DNA"/>
</dbReference>
<reference evidence="14" key="1">
    <citation type="submission" date="2017-09" db="EMBL/GenBank/DDBJ databases">
        <title>Depth-based differentiation of microbial function through sediment-hosted aquifers and enrichment of novel symbionts in the deep terrestrial subsurface.</title>
        <authorList>
            <person name="Probst A.J."/>
            <person name="Ladd B."/>
            <person name="Jarett J.K."/>
            <person name="Geller-Mcgrath D.E."/>
            <person name="Sieber C.M.K."/>
            <person name="Emerson J.B."/>
            <person name="Anantharaman K."/>
            <person name="Thomas B.C."/>
            <person name="Malmstrom R."/>
            <person name="Stieglmeier M."/>
            <person name="Klingl A."/>
            <person name="Woyke T."/>
            <person name="Ryan C.M."/>
            <person name="Banfield J.F."/>
        </authorList>
    </citation>
    <scope>NUCLEOTIDE SEQUENCE [LARGE SCALE GENOMIC DNA]</scope>
</reference>
<evidence type="ECO:0000313" key="14">
    <source>
        <dbReference type="Proteomes" id="UP000228952"/>
    </source>
</evidence>
<evidence type="ECO:0000256" key="7">
    <source>
        <dbReference type="ARBA" id="ARBA00022989"/>
    </source>
</evidence>
<dbReference type="GO" id="GO:0008658">
    <property type="term" value="F:penicillin binding"/>
    <property type="evidence" value="ECO:0007669"/>
    <property type="project" value="InterPro"/>
</dbReference>
<name>A0A2M7W1M4_9BACT</name>
<dbReference type="Gene3D" id="3.40.710.10">
    <property type="entry name" value="DD-peptidase/beta-lactamase superfamily"/>
    <property type="match status" value="1"/>
</dbReference>
<evidence type="ECO:0000256" key="2">
    <source>
        <dbReference type="ARBA" id="ARBA00004236"/>
    </source>
</evidence>
<dbReference type="GO" id="GO:0071555">
    <property type="term" value="P:cell wall organization"/>
    <property type="evidence" value="ECO:0007669"/>
    <property type="project" value="UniProtKB-KW"/>
</dbReference>
<evidence type="ECO:0000256" key="1">
    <source>
        <dbReference type="ARBA" id="ARBA00004167"/>
    </source>
</evidence>
<evidence type="ECO:0000256" key="10">
    <source>
        <dbReference type="SAM" id="Phobius"/>
    </source>
</evidence>
<dbReference type="InterPro" id="IPR012338">
    <property type="entry name" value="Beta-lactam/transpept-like"/>
</dbReference>
<feature type="transmembrane region" description="Helical" evidence="10">
    <location>
        <begin position="24"/>
        <end position="46"/>
    </location>
</feature>
<dbReference type="SUPFAM" id="SSF56601">
    <property type="entry name" value="beta-lactamase/transpeptidase-like"/>
    <property type="match status" value="1"/>
</dbReference>
<organism evidence="13 14">
    <name type="scientific">Candidatus Dojkabacteria bacterium CG_4_10_14_0_2_um_filter_Dojkabacteria_WS6_41_15</name>
    <dbReference type="NCBI Taxonomy" id="2014249"/>
    <lineage>
        <taxon>Bacteria</taxon>
        <taxon>Candidatus Dojkabacteria</taxon>
    </lineage>
</organism>
<dbReference type="GO" id="GO:0008360">
    <property type="term" value="P:regulation of cell shape"/>
    <property type="evidence" value="ECO:0007669"/>
    <property type="project" value="UniProtKB-KW"/>
</dbReference>
<dbReference type="PANTHER" id="PTHR30627:SF2">
    <property type="entry name" value="PEPTIDOGLYCAN D,D-TRANSPEPTIDASE MRDA"/>
    <property type="match status" value="1"/>
</dbReference>